<comment type="subcellular location">
    <subcellularLocation>
        <location evidence="1">Cell membrane</location>
        <topology evidence="1">Multi-pass membrane protein</topology>
    </subcellularLocation>
</comment>
<keyword evidence="14" id="KW-1185">Reference proteome</keyword>
<dbReference type="Pfam" id="PF14752">
    <property type="entry name" value="RBP_receptor"/>
    <property type="match status" value="1"/>
</dbReference>
<evidence type="ECO:0000256" key="1">
    <source>
        <dbReference type="ARBA" id="ARBA00004651"/>
    </source>
</evidence>
<evidence type="ECO:0000256" key="2">
    <source>
        <dbReference type="ARBA" id="ARBA00014411"/>
    </source>
</evidence>
<evidence type="ECO:0000256" key="8">
    <source>
        <dbReference type="ARBA" id="ARBA00023072"/>
    </source>
</evidence>
<dbReference type="FunCoup" id="A0A3Q1JC53">
    <property type="interactions" value="1422"/>
</dbReference>
<keyword evidence="4" id="KW-1003">Cell membrane</keyword>
<evidence type="ECO:0000256" key="11">
    <source>
        <dbReference type="SAM" id="MobiDB-lite"/>
    </source>
</evidence>
<feature type="compositionally biased region" description="Polar residues" evidence="11">
    <location>
        <begin position="627"/>
        <end position="636"/>
    </location>
</feature>
<evidence type="ECO:0000256" key="3">
    <source>
        <dbReference type="ARBA" id="ARBA00022448"/>
    </source>
</evidence>
<keyword evidence="5 12" id="KW-0812">Transmembrane</keyword>
<dbReference type="GO" id="GO:0034632">
    <property type="term" value="F:retinol transmembrane transporter activity"/>
    <property type="evidence" value="ECO:0007669"/>
    <property type="project" value="InterPro"/>
</dbReference>
<keyword evidence="3" id="KW-0813">Transport</keyword>
<reference evidence="13" key="2">
    <citation type="submission" date="2025-08" db="UniProtKB">
        <authorList>
            <consortium name="Ensembl"/>
        </authorList>
    </citation>
    <scope>IDENTIFICATION</scope>
</reference>
<feature type="transmembrane region" description="Helical" evidence="12">
    <location>
        <begin position="178"/>
        <end position="197"/>
    </location>
</feature>
<evidence type="ECO:0000256" key="6">
    <source>
        <dbReference type="ARBA" id="ARBA00022893"/>
    </source>
</evidence>
<proteinExistence type="predicted"/>
<dbReference type="GO" id="GO:0071939">
    <property type="term" value="P:vitamin A import into cell"/>
    <property type="evidence" value="ECO:0007669"/>
    <property type="project" value="TreeGrafter"/>
</dbReference>
<feature type="transmembrane region" description="Helical" evidence="12">
    <location>
        <begin position="268"/>
        <end position="291"/>
    </location>
</feature>
<reference evidence="13" key="3">
    <citation type="submission" date="2025-09" db="UniProtKB">
        <authorList>
            <consortium name="Ensembl"/>
        </authorList>
    </citation>
    <scope>IDENTIFICATION</scope>
</reference>
<dbReference type="GO" id="GO:0019841">
    <property type="term" value="F:retinol binding"/>
    <property type="evidence" value="ECO:0007669"/>
    <property type="project" value="UniProtKB-KW"/>
</dbReference>
<organism evidence="13 14">
    <name type="scientific">Anabas testudineus</name>
    <name type="common">Climbing perch</name>
    <name type="synonym">Anthias testudineus</name>
    <dbReference type="NCBI Taxonomy" id="64144"/>
    <lineage>
        <taxon>Eukaryota</taxon>
        <taxon>Metazoa</taxon>
        <taxon>Chordata</taxon>
        <taxon>Craniata</taxon>
        <taxon>Vertebrata</taxon>
        <taxon>Euteleostomi</taxon>
        <taxon>Actinopterygii</taxon>
        <taxon>Neopterygii</taxon>
        <taxon>Teleostei</taxon>
        <taxon>Neoteleostei</taxon>
        <taxon>Acanthomorphata</taxon>
        <taxon>Anabantaria</taxon>
        <taxon>Anabantiformes</taxon>
        <taxon>Anabantoidei</taxon>
        <taxon>Anabantidae</taxon>
        <taxon>Anabas</taxon>
    </lineage>
</organism>
<name>A0A3Q1JC53_ANATE</name>
<evidence type="ECO:0000256" key="10">
    <source>
        <dbReference type="ARBA" id="ARBA00023170"/>
    </source>
</evidence>
<dbReference type="Ensembl" id="ENSATET00000012803.3">
    <property type="protein sequence ID" value="ENSATEP00000012596.2"/>
    <property type="gene ID" value="ENSATEG00000008644.3"/>
</dbReference>
<gene>
    <name evidence="13" type="primary">STRA6</name>
</gene>
<feature type="transmembrane region" description="Helical" evidence="12">
    <location>
        <begin position="12"/>
        <end position="34"/>
    </location>
</feature>
<dbReference type="InterPro" id="IPR026612">
    <property type="entry name" value="STRA6-like"/>
</dbReference>
<dbReference type="GeneTree" id="ENSGT00940000153246"/>
<keyword evidence="9 12" id="KW-0472">Membrane</keyword>
<feature type="transmembrane region" description="Helical" evidence="12">
    <location>
        <begin position="482"/>
        <end position="503"/>
    </location>
</feature>
<dbReference type="GO" id="GO:0005886">
    <property type="term" value="C:plasma membrane"/>
    <property type="evidence" value="ECO:0007669"/>
    <property type="project" value="UniProtKB-SubCell"/>
</dbReference>
<dbReference type="GO" id="GO:0038023">
    <property type="term" value="F:signaling receptor activity"/>
    <property type="evidence" value="ECO:0007669"/>
    <property type="project" value="InterPro"/>
</dbReference>
<feature type="transmembrane region" description="Helical" evidence="12">
    <location>
        <begin position="140"/>
        <end position="158"/>
    </location>
</feature>
<feature type="transmembrane region" description="Helical" evidence="12">
    <location>
        <begin position="54"/>
        <end position="75"/>
    </location>
</feature>
<evidence type="ECO:0000256" key="4">
    <source>
        <dbReference type="ARBA" id="ARBA00022475"/>
    </source>
</evidence>
<accession>A0A3Q1JC53</accession>
<evidence type="ECO:0000256" key="12">
    <source>
        <dbReference type="SAM" id="Phobius"/>
    </source>
</evidence>
<feature type="transmembrane region" description="Helical" evidence="12">
    <location>
        <begin position="82"/>
        <end position="103"/>
    </location>
</feature>
<keyword evidence="8" id="KW-0683">Retinol-binding</keyword>
<sequence>MRLVPLYVCHIVHFFVSLFICFCFHCVESAIFPLVQIQWSKIIPPCDPTADDRLYHICITAISVSLVIHCCHLFFSDFAGLAVAVFGVLLCKLWGLVLMPNPLPFTTDSQNKQNWVILGIFYYPALYYPLLACGTLHNKVGYVLGSLLSWTHFGVLVWQKIDCPKTPLIQKHFSLFSSLPQIACLAFLSFQYPLLLFKGLKGTEKNNATEDLSSSYYKDYVKKILKKKKPNKISPSSTETPRLHQRIIDAIKLYIYTPEDAFRFPLKLAISGVVSFIAMYQMGLLLILMVVPTLQTARMGVDEDIVKLLASIKIMLSPDKQEVIRIVMYYIWCVEVCYISAMTLSGLINLAMLMRSMVLHRSNLKGLYRGDIYNVYNCQRNIRASRPALVCWMGYTSFTAAHICIGMMIQTLVFFLFLLITVFLIIMPVLHGQNLILFQVLWHMWPFWLMIVLAVLIQHITARFCFIKKTAGTRDLDNRGNLFLLTYLLFPVNVLIGVLLAFWRMIITALFNIVHMGRMDISLLNRNVEAFDPAYRCYAHYLKIEVNQSHPVMKAFCGMLLQSVGQESNAGQRSRDAEEGIQLVQQEKKQHKVSSAKRAYGHWQLLYTLVNNPSLMGTRKHFQRQTAESFVNGSLNRRTKEGSKKEAASKEAEAAASN</sequence>
<dbReference type="GO" id="GO:0016918">
    <property type="term" value="F:retinal binding"/>
    <property type="evidence" value="ECO:0007669"/>
    <property type="project" value="UniProtKB-KW"/>
</dbReference>
<feature type="region of interest" description="Disordered" evidence="11">
    <location>
        <begin position="627"/>
        <end position="658"/>
    </location>
</feature>
<dbReference type="Proteomes" id="UP000265040">
    <property type="component" value="Chromosome 6"/>
</dbReference>
<evidence type="ECO:0000256" key="5">
    <source>
        <dbReference type="ARBA" id="ARBA00022692"/>
    </source>
</evidence>
<feature type="transmembrane region" description="Helical" evidence="12">
    <location>
        <begin position="442"/>
        <end position="461"/>
    </location>
</feature>
<keyword evidence="7 12" id="KW-1133">Transmembrane helix</keyword>
<protein>
    <recommendedName>
        <fullName evidence="2">Receptor for retinol uptake STRA6</fullName>
    </recommendedName>
</protein>
<evidence type="ECO:0000256" key="7">
    <source>
        <dbReference type="ARBA" id="ARBA00022989"/>
    </source>
</evidence>
<reference evidence="13" key="1">
    <citation type="submission" date="2021-04" db="EMBL/GenBank/DDBJ databases">
        <authorList>
            <consortium name="Wellcome Sanger Institute Data Sharing"/>
        </authorList>
    </citation>
    <scope>NUCLEOTIDE SEQUENCE [LARGE SCALE GENOMIC DNA]</scope>
</reference>
<feature type="transmembrane region" description="Helical" evidence="12">
    <location>
        <begin position="115"/>
        <end position="133"/>
    </location>
</feature>
<dbReference type="AlphaFoldDB" id="A0A3Q1JC53"/>
<evidence type="ECO:0000313" key="13">
    <source>
        <dbReference type="Ensembl" id="ENSATEP00000012596.2"/>
    </source>
</evidence>
<keyword evidence="10" id="KW-0675">Receptor</keyword>
<evidence type="ECO:0000256" key="9">
    <source>
        <dbReference type="ARBA" id="ARBA00023136"/>
    </source>
</evidence>
<feature type="transmembrane region" description="Helical" evidence="12">
    <location>
        <begin position="329"/>
        <end position="353"/>
    </location>
</feature>
<dbReference type="PANTHER" id="PTHR21444">
    <property type="entry name" value="COILED-COIL DOMAIN-CONTAINING PROTEIN 180"/>
    <property type="match status" value="1"/>
</dbReference>
<dbReference type="PANTHER" id="PTHR21444:SF16">
    <property type="entry name" value="RECEPTOR FOR RETINOL UPTAKE STRA6"/>
    <property type="match status" value="1"/>
</dbReference>
<keyword evidence="6" id="KW-0845">Vitamin A</keyword>
<dbReference type="InParanoid" id="A0A3Q1JC53"/>
<dbReference type="STRING" id="64144.ENSATEP00000012596"/>
<feature type="transmembrane region" description="Helical" evidence="12">
    <location>
        <begin position="412"/>
        <end position="430"/>
    </location>
</feature>
<evidence type="ECO:0000313" key="14">
    <source>
        <dbReference type="Proteomes" id="UP000265040"/>
    </source>
</evidence>
<feature type="compositionally biased region" description="Basic and acidic residues" evidence="11">
    <location>
        <begin position="638"/>
        <end position="658"/>
    </location>
</feature>